<keyword evidence="2" id="KW-0547">Nucleotide-binding</keyword>
<dbReference type="Gene3D" id="3.40.50.300">
    <property type="entry name" value="P-loop containing nucleotide triphosphate hydrolases"/>
    <property type="match status" value="1"/>
</dbReference>
<dbReference type="SMART" id="SM00382">
    <property type="entry name" value="AAA"/>
    <property type="match status" value="1"/>
</dbReference>
<protein>
    <submittedName>
        <fullName evidence="5">ABC transporter ATP-binding protein</fullName>
    </submittedName>
</protein>
<dbReference type="InterPro" id="IPR003593">
    <property type="entry name" value="AAA+_ATPase"/>
</dbReference>
<dbReference type="FunFam" id="3.40.50.300:FF:000134">
    <property type="entry name" value="Iron-enterobactin ABC transporter ATP-binding protein"/>
    <property type="match status" value="1"/>
</dbReference>
<dbReference type="GO" id="GO:0016887">
    <property type="term" value="F:ATP hydrolysis activity"/>
    <property type="evidence" value="ECO:0007669"/>
    <property type="project" value="InterPro"/>
</dbReference>
<feature type="domain" description="ABC transporter" evidence="4">
    <location>
        <begin position="2"/>
        <end position="237"/>
    </location>
</feature>
<dbReference type="InterPro" id="IPR050153">
    <property type="entry name" value="Metal_Ion_Import_ABC"/>
</dbReference>
<dbReference type="GO" id="GO:0005524">
    <property type="term" value="F:ATP binding"/>
    <property type="evidence" value="ECO:0007669"/>
    <property type="project" value="UniProtKB-KW"/>
</dbReference>
<keyword evidence="1" id="KW-0813">Transport</keyword>
<reference evidence="5" key="1">
    <citation type="journal article" date="2021" name="PeerJ">
        <title>Extensive microbial diversity within the chicken gut microbiome revealed by metagenomics and culture.</title>
        <authorList>
            <person name="Gilroy R."/>
            <person name="Ravi A."/>
            <person name="Getino M."/>
            <person name="Pursley I."/>
            <person name="Horton D.L."/>
            <person name="Alikhan N.F."/>
            <person name="Baker D."/>
            <person name="Gharbi K."/>
            <person name="Hall N."/>
            <person name="Watson M."/>
            <person name="Adriaenssens E.M."/>
            <person name="Foster-Nyarko E."/>
            <person name="Jarju S."/>
            <person name="Secka A."/>
            <person name="Antonio M."/>
            <person name="Oren A."/>
            <person name="Chaudhuri R.R."/>
            <person name="La Ragione R."/>
            <person name="Hildebrand F."/>
            <person name="Pallen M.J."/>
        </authorList>
    </citation>
    <scope>NUCLEOTIDE SEQUENCE</scope>
    <source>
        <strain evidence="5">ChiW4-1371</strain>
    </source>
</reference>
<gene>
    <name evidence="5" type="ORF">H9804_09680</name>
</gene>
<dbReference type="PROSITE" id="PS00211">
    <property type="entry name" value="ABC_TRANSPORTER_1"/>
    <property type="match status" value="1"/>
</dbReference>
<dbReference type="Proteomes" id="UP000824176">
    <property type="component" value="Unassembled WGS sequence"/>
</dbReference>
<keyword evidence="3 5" id="KW-0067">ATP-binding</keyword>
<sequence>MIEVKDLVFGYSKSYNILNGINLKIDKGEIINILGANGCGKSTLLKLMLGFYKYRHGSIKIYGRQVNTISRKELASYLSYVPQSHHAVFPYTVKDVVLMGKSSSSFWKNYSSDDYKAVEEALEVLKIPHLKDRDYSRLSGGERQLVMVARAIVQNSDYCLMDEPVSGLDYGNQFRLLDSIKKYVKKGLTFIITTHHPDHVKYLGGRAVLMKNGIIYKDGLAENVLDETAIYELYKVKLNEQGHIYAVD</sequence>
<dbReference type="Pfam" id="PF00005">
    <property type="entry name" value="ABC_tran"/>
    <property type="match status" value="1"/>
</dbReference>
<dbReference type="InterPro" id="IPR003439">
    <property type="entry name" value="ABC_transporter-like_ATP-bd"/>
</dbReference>
<evidence type="ECO:0000259" key="4">
    <source>
        <dbReference type="PROSITE" id="PS50893"/>
    </source>
</evidence>
<name>A0A9D2GWF1_9BACT</name>
<dbReference type="EMBL" id="DXAQ01000143">
    <property type="protein sequence ID" value="HIZ90206.1"/>
    <property type="molecule type" value="Genomic_DNA"/>
</dbReference>
<dbReference type="AlphaFoldDB" id="A0A9D2GWF1"/>
<evidence type="ECO:0000256" key="1">
    <source>
        <dbReference type="ARBA" id="ARBA00022448"/>
    </source>
</evidence>
<proteinExistence type="predicted"/>
<evidence type="ECO:0000256" key="3">
    <source>
        <dbReference type="ARBA" id="ARBA00022840"/>
    </source>
</evidence>
<dbReference type="PANTHER" id="PTHR42734:SF19">
    <property type="entry name" value="IRON COMPOUNDS ABC TRANSPORTER, ATP-BINDING PROTEIN"/>
    <property type="match status" value="1"/>
</dbReference>
<evidence type="ECO:0000256" key="2">
    <source>
        <dbReference type="ARBA" id="ARBA00022741"/>
    </source>
</evidence>
<dbReference type="CDD" id="cd03214">
    <property type="entry name" value="ABC_Iron-Siderophores_B12_Hemin"/>
    <property type="match status" value="1"/>
</dbReference>
<organism evidence="5 6">
    <name type="scientific">Candidatus Mucispirillum faecigallinarum</name>
    <dbReference type="NCBI Taxonomy" id="2838699"/>
    <lineage>
        <taxon>Bacteria</taxon>
        <taxon>Pseudomonadati</taxon>
        <taxon>Deferribacterota</taxon>
        <taxon>Deferribacteres</taxon>
        <taxon>Deferribacterales</taxon>
        <taxon>Mucispirillaceae</taxon>
        <taxon>Mucispirillum</taxon>
    </lineage>
</organism>
<dbReference type="SUPFAM" id="SSF52540">
    <property type="entry name" value="P-loop containing nucleoside triphosphate hydrolases"/>
    <property type="match status" value="1"/>
</dbReference>
<comment type="caution">
    <text evidence="5">The sequence shown here is derived from an EMBL/GenBank/DDBJ whole genome shotgun (WGS) entry which is preliminary data.</text>
</comment>
<evidence type="ECO:0000313" key="5">
    <source>
        <dbReference type="EMBL" id="HIZ90206.1"/>
    </source>
</evidence>
<dbReference type="PANTHER" id="PTHR42734">
    <property type="entry name" value="METAL TRANSPORT SYSTEM ATP-BINDING PROTEIN TM_0124-RELATED"/>
    <property type="match status" value="1"/>
</dbReference>
<dbReference type="InterPro" id="IPR027417">
    <property type="entry name" value="P-loop_NTPase"/>
</dbReference>
<accession>A0A9D2GWF1</accession>
<dbReference type="PROSITE" id="PS50893">
    <property type="entry name" value="ABC_TRANSPORTER_2"/>
    <property type="match status" value="1"/>
</dbReference>
<dbReference type="InterPro" id="IPR017871">
    <property type="entry name" value="ABC_transporter-like_CS"/>
</dbReference>
<evidence type="ECO:0000313" key="6">
    <source>
        <dbReference type="Proteomes" id="UP000824176"/>
    </source>
</evidence>
<reference evidence="5" key="2">
    <citation type="submission" date="2021-04" db="EMBL/GenBank/DDBJ databases">
        <authorList>
            <person name="Gilroy R."/>
        </authorList>
    </citation>
    <scope>NUCLEOTIDE SEQUENCE</scope>
    <source>
        <strain evidence="5">ChiW4-1371</strain>
    </source>
</reference>